<accession>F0W7U0</accession>
<organism evidence="1">
    <name type="scientific">Albugo laibachii Nc14</name>
    <dbReference type="NCBI Taxonomy" id="890382"/>
    <lineage>
        <taxon>Eukaryota</taxon>
        <taxon>Sar</taxon>
        <taxon>Stramenopiles</taxon>
        <taxon>Oomycota</taxon>
        <taxon>Peronosporomycetes</taxon>
        <taxon>Albuginales</taxon>
        <taxon>Albuginaceae</taxon>
        <taxon>Albugo</taxon>
    </lineage>
</organism>
<reference evidence="1" key="2">
    <citation type="submission" date="2011-02" db="EMBL/GenBank/DDBJ databases">
        <authorList>
            <person name="MacLean D."/>
        </authorList>
    </citation>
    <scope>NUCLEOTIDE SEQUENCE</scope>
</reference>
<dbReference type="EMBL" id="FR824076">
    <property type="protein sequence ID" value="CCA17192.1"/>
    <property type="molecule type" value="Genomic_DNA"/>
</dbReference>
<dbReference type="HOGENOM" id="CLU_1630050_0_0_1"/>
<reference evidence="1" key="1">
    <citation type="journal article" date="2011" name="PLoS Biol.">
        <title>Gene gain and loss during evolution of obligate parasitism in the white rust pathogen of Arabidopsis thaliana.</title>
        <authorList>
            <person name="Kemen E."/>
            <person name="Gardiner A."/>
            <person name="Schultz-Larsen T."/>
            <person name="Kemen A.C."/>
            <person name="Balmuth A.L."/>
            <person name="Robert-Seilaniantz A."/>
            <person name="Bailey K."/>
            <person name="Holub E."/>
            <person name="Studholme D.J."/>
            <person name="Maclean D."/>
            <person name="Jones J.D."/>
        </authorList>
    </citation>
    <scope>NUCLEOTIDE SEQUENCE</scope>
</reference>
<sequence length="163" mass="19144">MRPHWKSRETSKSSDLEENFHSLTTKLCREVKMKAVHSNVNSTGTNHDILSFIRKQTSRIPTLFWNEVMKRYVISEKRRTAKEPEVSVFRFTAAIQSDIQVHKDPVKEYHQFILSSIQCMIVPFSVKEAVCRECLAMHNKWLSIRSYIVFYASRVESAEMIVF</sequence>
<gene>
    <name evidence="1" type="primary">AlNc14C31G2893</name>
    <name evidence="1" type="ORF">ALNC14_033350</name>
</gene>
<name>F0W7U0_9STRA</name>
<evidence type="ECO:0000313" key="1">
    <source>
        <dbReference type="EMBL" id="CCA17192.1"/>
    </source>
</evidence>
<protein>
    <submittedName>
        <fullName evidence="1">AlNc14C31G2893 protein</fullName>
    </submittedName>
</protein>
<proteinExistence type="predicted"/>
<dbReference type="AlphaFoldDB" id="F0W7U0"/>